<comment type="caution">
    <text evidence="1">The sequence shown here is derived from an EMBL/GenBank/DDBJ whole genome shotgun (WGS) entry which is preliminary data.</text>
</comment>
<evidence type="ECO:0000313" key="1">
    <source>
        <dbReference type="EMBL" id="NHZ32156.1"/>
    </source>
</evidence>
<accession>A0ABX0LBA9</accession>
<gene>
    <name evidence="1" type="ORF">F0185_00900</name>
</gene>
<name>A0ABX0LBA9_9BURK</name>
<organism evidence="1 2">
    <name type="scientific">Massilia rubra</name>
    <dbReference type="NCBI Taxonomy" id="2607910"/>
    <lineage>
        <taxon>Bacteria</taxon>
        <taxon>Pseudomonadati</taxon>
        <taxon>Pseudomonadota</taxon>
        <taxon>Betaproteobacteria</taxon>
        <taxon>Burkholderiales</taxon>
        <taxon>Oxalobacteraceae</taxon>
        <taxon>Telluria group</taxon>
        <taxon>Massilia</taxon>
    </lineage>
</organism>
<dbReference type="Proteomes" id="UP000785613">
    <property type="component" value="Unassembled WGS sequence"/>
</dbReference>
<sequence length="271" mass="29021">MLRSLTSQLEVHLHSHCVAIATKRLGKRAEARQLIAVAPPSGAHVAGWVASLTVLDACLDAAPQSGASVEFVVSDHFVRYGLIPWSPDVQSSNEFNALGGAALHAIYGAMSAEWEIQVEHGGYRAAGLACAMEQALISKIAQLCDKHALRLRKMQPLSTQIFNRLRRTTGNDGLVAVVEHNRCILACIRNGAWHSIRALSVGLGAANALDVLIERELVLQGLDQDIPIHVHAVAGTDISATSRFFNAVLTQDLHWQVPAAAPAMDAQSAQA</sequence>
<keyword evidence="2" id="KW-1185">Reference proteome</keyword>
<dbReference type="EMBL" id="VUYU01000001">
    <property type="protein sequence ID" value="NHZ32156.1"/>
    <property type="molecule type" value="Genomic_DNA"/>
</dbReference>
<dbReference type="RefSeq" id="WP_167220751.1">
    <property type="nucleotide sequence ID" value="NZ_VUYU01000001.1"/>
</dbReference>
<evidence type="ECO:0000313" key="2">
    <source>
        <dbReference type="Proteomes" id="UP000785613"/>
    </source>
</evidence>
<reference evidence="1 2" key="1">
    <citation type="submission" date="2019-09" db="EMBL/GenBank/DDBJ databases">
        <title>Taxonomy of Antarctic Massilia spp.: description of Massilia rubra sp. nov., Massilia aquatica sp. nov., Massilia mucilaginosa sp. nov., Massilia frigida sp. nov. isolated from streams, lakes and regoliths.</title>
        <authorList>
            <person name="Holochova P."/>
            <person name="Sedlacek I."/>
            <person name="Kralova S."/>
            <person name="Maslanova I."/>
            <person name="Busse H.-J."/>
            <person name="Stankova E."/>
            <person name="Vrbovska V."/>
            <person name="Kovarovic V."/>
            <person name="Bartak M."/>
            <person name="Svec P."/>
            <person name="Pantucek R."/>
        </authorList>
    </citation>
    <scope>NUCLEOTIDE SEQUENCE [LARGE SCALE GENOMIC DNA]</scope>
    <source>
        <strain evidence="1 2">CCM 8692</strain>
    </source>
</reference>
<protein>
    <submittedName>
        <fullName evidence="1">Uncharacterized protein</fullName>
    </submittedName>
</protein>
<proteinExistence type="predicted"/>